<dbReference type="Proteomes" id="UP001281761">
    <property type="component" value="Unassembled WGS sequence"/>
</dbReference>
<dbReference type="Pfam" id="PF23953">
    <property type="entry name" value="TPR_COPA_B"/>
    <property type="match status" value="1"/>
</dbReference>
<feature type="region of interest" description="Disordered" evidence="12">
    <location>
        <begin position="1276"/>
        <end position="1296"/>
    </location>
</feature>
<dbReference type="PROSITE" id="PS50294">
    <property type="entry name" value="WD_REPEATS_REGION"/>
    <property type="match status" value="5"/>
</dbReference>
<dbReference type="InterPro" id="IPR015943">
    <property type="entry name" value="WD40/YVTN_repeat-like_dom_sf"/>
</dbReference>
<evidence type="ECO:0000256" key="10">
    <source>
        <dbReference type="ARBA" id="ARBA00023136"/>
    </source>
</evidence>
<reference evidence="16 17" key="1">
    <citation type="journal article" date="2022" name="bioRxiv">
        <title>Genomics of Preaxostyla Flagellates Illuminates Evolutionary Transitions and the Path Towards Mitochondrial Loss.</title>
        <authorList>
            <person name="Novak L.V.F."/>
            <person name="Treitli S.C."/>
            <person name="Pyrih J."/>
            <person name="Halakuc P."/>
            <person name="Pipaliya S.V."/>
            <person name="Vacek V."/>
            <person name="Brzon O."/>
            <person name="Soukal P."/>
            <person name="Eme L."/>
            <person name="Dacks J.B."/>
            <person name="Karnkowska A."/>
            <person name="Elias M."/>
            <person name="Hampl V."/>
        </authorList>
    </citation>
    <scope>NUCLEOTIDE SEQUENCE [LARGE SCALE GENOMIC DNA]</scope>
    <source>
        <strain evidence="16">NAU3</strain>
        <tissue evidence="16">Gut</tissue>
    </source>
</reference>
<keyword evidence="3" id="KW-0813">Transport</keyword>
<dbReference type="InterPro" id="IPR036322">
    <property type="entry name" value="WD40_repeat_dom_sf"/>
</dbReference>
<feature type="compositionally biased region" description="Basic and acidic residues" evidence="12">
    <location>
        <begin position="931"/>
        <end position="956"/>
    </location>
</feature>
<dbReference type="PROSITE" id="PS50082">
    <property type="entry name" value="WD_REPEATS_2"/>
    <property type="match status" value="6"/>
</dbReference>
<feature type="region of interest" description="Disordered" evidence="12">
    <location>
        <begin position="1125"/>
        <end position="1174"/>
    </location>
</feature>
<feature type="compositionally biased region" description="Basic and acidic residues" evidence="12">
    <location>
        <begin position="378"/>
        <end position="388"/>
    </location>
</feature>
<feature type="repeat" description="WD" evidence="11">
    <location>
        <begin position="33"/>
        <end position="74"/>
    </location>
</feature>
<dbReference type="PROSITE" id="PS00678">
    <property type="entry name" value="WD_REPEATS_1"/>
    <property type="match status" value="1"/>
</dbReference>
<dbReference type="CDD" id="cd00200">
    <property type="entry name" value="WD40"/>
    <property type="match status" value="1"/>
</dbReference>
<proteinExistence type="predicted"/>
<feature type="repeat" description="WD" evidence="11">
    <location>
        <begin position="272"/>
        <end position="304"/>
    </location>
</feature>
<dbReference type="PRINTS" id="PR00320">
    <property type="entry name" value="GPROTEINBRPT"/>
</dbReference>
<dbReference type="Gene3D" id="1.25.40.470">
    <property type="match status" value="1"/>
</dbReference>
<feature type="repeat" description="WD" evidence="11">
    <location>
        <begin position="159"/>
        <end position="194"/>
    </location>
</feature>
<dbReference type="InterPro" id="IPR050844">
    <property type="entry name" value="Coatomer_complex_subunit"/>
</dbReference>
<evidence type="ECO:0000313" key="16">
    <source>
        <dbReference type="EMBL" id="KAK2952413.1"/>
    </source>
</evidence>
<feature type="repeat" description="WD" evidence="11">
    <location>
        <begin position="75"/>
        <end position="116"/>
    </location>
</feature>
<feature type="region of interest" description="Disordered" evidence="12">
    <location>
        <begin position="367"/>
        <end position="389"/>
    </location>
</feature>
<dbReference type="Pfam" id="PF06957">
    <property type="entry name" value="COPI_C"/>
    <property type="match status" value="1"/>
</dbReference>
<comment type="subcellular location">
    <subcellularLocation>
        <location evidence="2">Cytoplasm</location>
    </subcellularLocation>
    <subcellularLocation>
        <location evidence="1">Golgi apparatus membrane</location>
        <topology evidence="1">Peripheral membrane protein</topology>
        <orientation evidence="1">Cytoplasmic side</orientation>
    </subcellularLocation>
</comment>
<keyword evidence="6" id="KW-0677">Repeat</keyword>
<evidence type="ECO:0000256" key="8">
    <source>
        <dbReference type="ARBA" id="ARBA00022927"/>
    </source>
</evidence>
<protein>
    <submittedName>
        <fullName evidence="16">Coatomer subunit alpha (CopA)</fullName>
    </submittedName>
</protein>
<dbReference type="EMBL" id="JARBJD010000104">
    <property type="protein sequence ID" value="KAK2952413.1"/>
    <property type="molecule type" value="Genomic_DNA"/>
</dbReference>
<feature type="domain" description="COPA/B second beta-propeller" evidence="13">
    <location>
        <begin position="493"/>
        <end position="677"/>
    </location>
</feature>
<sequence>MFPKDIGVLSPKIKPTLKMAIASNTVFTLLAKTETSSARVKSIAFHPIKPFIFTALHSGNVEMWDWRRGTLLHTFSEHKGPVRAIDCHPTEPFFVTGGDDKTIRIWNYQRRVCVKVIRGHGDYLRSVQFHPTKSWVVSSSDDRTVRIWEYQTGRHLLTLPGHVHYVMCAKFHPTQPVVASASLDRTVRLWDISTCGSDSFLASTANYFESHRLSNEIEKGFLHCEIMDHSHGVNTLDFSRDGKMLITGSDDMHVNVYQVNDQGSGCTRKWTLRGHDNNVSACIFSPHSELILSNSEDESIRVWSCVDGACRYVHKFPSSRFWCMAAHPNENVYAAGHDKGLIIFKLFRERPGYDVVDNQLYLLRRNTTTPQQYRSQTHKNEDSGKRQNEGAVSLCDLRNGTERVVFRPQVVNCDAPHSIHVNPYTGALLLTGYDATPSSDKVTAVSHGKFSRTKPISYEIASKDDGSRQKSGGWGRRNDQSSSDYVSSGSGSGVIDAVWYSRNNFTVLTVKKDLVVLNKDNKVVRTIKSSQYPALTHANHIFQVSPLNGSILLATDDEVLLFDLESTSHSASVKAAMVKEVAYSSNGQHIALISKHRIWICTSPGLPVTHTNSPLKLITTSFETTRIKSAAWHQTRPVLFVRTFNYLKYFLLNGQFGLVNTRNEPAYMMSVSDTNMIAVDSTGSLCREPIDSFDFTICDTLRADKEAAKGKSTEELAAVIREHSANAHVNTLALPHMLGESGNPGAALELVTDPLHRFNLAISAGQIDVAMECCLTINKKVFWERLAQAAIFHGNIVIAERALQKSFSFDKLILLYVVTGQLDKVKKMEGVCGKVGEKGLSVIGGLLTGGTNTTINTMRDNGLSELADYMKMLKEEKDEGSRLAQHQKKHEIAIPGAEDTTIAQPYQRSWKPELLQPPAVVGTVTGDWVMIDKKPSQKETKRKEEEKERKEAEKAPDATPEPNAWDDDDDVIVPEAEVQPSDEIEEESSEEEEPVQTVIDPSSVYSGELSLDALPHPIPIHTPFSLSSALSSLRSTGMTAATPDNAQLIRILRHELIASSAYLSSNASSSLNPCLVSVTSPDVSTSAVARAQSLRSARSQLHSAMTTGRFGDVVDLSKQLLVEVGADELHPTKPKNPSHGQRGRGRYNEDDDWDDDYGRAKKGLDEGSEEEAQKAEMIKDGREYFIAASVELKRRDLAKSGENPKRQAILSALLGHASLQPEHNILTMKQSMNSLFKAQEYNAAAYIAQKLRRLSPPQDVNKKAEQIIAYARQGLEKDQRPQFDKAEIKQNPDRATQGDYLASDTVAVCVIDFEPLRREEKIVRCSFCGASAHQNHSGTVCPVCSLAHLK</sequence>
<keyword evidence="7" id="KW-0931">ER-Golgi transport</keyword>
<dbReference type="PANTHER" id="PTHR19876:SF1">
    <property type="entry name" value="COATOMER SUBUNIT ALPHA"/>
    <property type="match status" value="1"/>
</dbReference>
<keyword evidence="10" id="KW-0472">Membrane</keyword>
<keyword evidence="5 11" id="KW-0853">WD repeat</keyword>
<evidence type="ECO:0000256" key="3">
    <source>
        <dbReference type="ARBA" id="ARBA00022448"/>
    </source>
</evidence>
<evidence type="ECO:0000256" key="5">
    <source>
        <dbReference type="ARBA" id="ARBA00022574"/>
    </source>
</evidence>
<dbReference type="Pfam" id="PF04053">
    <property type="entry name" value="B-prop_COPA_B_2nd"/>
    <property type="match status" value="1"/>
</dbReference>
<evidence type="ECO:0000256" key="4">
    <source>
        <dbReference type="ARBA" id="ARBA00022490"/>
    </source>
</evidence>
<dbReference type="InterPro" id="IPR020472">
    <property type="entry name" value="WD40_PAC1"/>
</dbReference>
<dbReference type="InterPro" id="IPR010714">
    <property type="entry name" value="Coatomer_asu_C"/>
</dbReference>
<evidence type="ECO:0000256" key="7">
    <source>
        <dbReference type="ARBA" id="ARBA00022892"/>
    </source>
</evidence>
<feature type="domain" description="COPA/B TPR" evidence="15">
    <location>
        <begin position="735"/>
        <end position="861"/>
    </location>
</feature>
<feature type="compositionally biased region" description="Basic and acidic residues" evidence="12">
    <location>
        <begin position="1156"/>
        <end position="1174"/>
    </location>
</feature>
<dbReference type="Pfam" id="PF00400">
    <property type="entry name" value="WD40"/>
    <property type="match status" value="5"/>
</dbReference>
<feature type="domain" description="Coatomer alpha subunit C-terminal" evidence="14">
    <location>
        <begin position="1172"/>
        <end position="1348"/>
    </location>
</feature>
<evidence type="ECO:0000313" key="17">
    <source>
        <dbReference type="Proteomes" id="UP001281761"/>
    </source>
</evidence>
<dbReference type="PANTHER" id="PTHR19876">
    <property type="entry name" value="COATOMER"/>
    <property type="match status" value="1"/>
</dbReference>
<organism evidence="16 17">
    <name type="scientific">Blattamonas nauphoetae</name>
    <dbReference type="NCBI Taxonomy" id="2049346"/>
    <lineage>
        <taxon>Eukaryota</taxon>
        <taxon>Metamonada</taxon>
        <taxon>Preaxostyla</taxon>
        <taxon>Oxymonadida</taxon>
        <taxon>Blattamonas</taxon>
    </lineage>
</organism>
<feature type="region of interest" description="Disordered" evidence="12">
    <location>
        <begin position="931"/>
        <end position="998"/>
    </location>
</feature>
<evidence type="ECO:0000256" key="1">
    <source>
        <dbReference type="ARBA" id="ARBA00004255"/>
    </source>
</evidence>
<feature type="repeat" description="WD" evidence="11">
    <location>
        <begin position="117"/>
        <end position="158"/>
    </location>
</feature>
<comment type="caution">
    <text evidence="16">The sequence shown here is derived from an EMBL/GenBank/DDBJ whole genome shotgun (WGS) entry which is preliminary data.</text>
</comment>
<dbReference type="InterPro" id="IPR019775">
    <property type="entry name" value="WD40_repeat_CS"/>
</dbReference>
<dbReference type="InterPro" id="IPR001680">
    <property type="entry name" value="WD40_rpt"/>
</dbReference>
<feature type="repeat" description="WD" evidence="11">
    <location>
        <begin position="226"/>
        <end position="260"/>
    </location>
</feature>
<evidence type="ECO:0000256" key="12">
    <source>
        <dbReference type="SAM" id="MobiDB-lite"/>
    </source>
</evidence>
<dbReference type="Gene3D" id="2.130.10.10">
    <property type="entry name" value="YVTN repeat-like/Quinoprotein amine dehydrogenase"/>
    <property type="match status" value="1"/>
</dbReference>
<evidence type="ECO:0000259" key="13">
    <source>
        <dbReference type="Pfam" id="PF04053"/>
    </source>
</evidence>
<dbReference type="InterPro" id="IPR006692">
    <property type="entry name" value="Beta-prop_COPA/B_2nd"/>
</dbReference>
<accession>A0ABQ9XM72</accession>
<evidence type="ECO:0000259" key="14">
    <source>
        <dbReference type="Pfam" id="PF06957"/>
    </source>
</evidence>
<name>A0ABQ9XM72_9EUKA</name>
<keyword evidence="9" id="KW-0333">Golgi apparatus</keyword>
<feature type="compositionally biased region" description="Low complexity" evidence="12">
    <location>
        <begin position="480"/>
        <end position="491"/>
    </location>
</feature>
<dbReference type="SMART" id="SM00320">
    <property type="entry name" value="WD40"/>
    <property type="match status" value="7"/>
</dbReference>
<evidence type="ECO:0000256" key="11">
    <source>
        <dbReference type="PROSITE-ProRule" id="PRU00221"/>
    </source>
</evidence>
<evidence type="ECO:0000256" key="6">
    <source>
        <dbReference type="ARBA" id="ARBA00022737"/>
    </source>
</evidence>
<evidence type="ECO:0000256" key="9">
    <source>
        <dbReference type="ARBA" id="ARBA00023034"/>
    </source>
</evidence>
<feature type="region of interest" description="Disordered" evidence="12">
    <location>
        <begin position="461"/>
        <end position="491"/>
    </location>
</feature>
<keyword evidence="4" id="KW-0963">Cytoplasm</keyword>
<feature type="compositionally biased region" description="Acidic residues" evidence="12">
    <location>
        <begin position="980"/>
        <end position="994"/>
    </location>
</feature>
<evidence type="ECO:0000259" key="15">
    <source>
        <dbReference type="Pfam" id="PF23953"/>
    </source>
</evidence>
<feature type="compositionally biased region" description="Basic and acidic residues" evidence="12">
    <location>
        <begin position="1276"/>
        <end position="1292"/>
    </location>
</feature>
<keyword evidence="8" id="KW-0653">Protein transport</keyword>
<dbReference type="InterPro" id="IPR056176">
    <property type="entry name" value="TPR_COPA_B"/>
</dbReference>
<keyword evidence="17" id="KW-1185">Reference proteome</keyword>
<gene>
    <name evidence="16" type="ORF">BLNAU_12675</name>
</gene>
<dbReference type="SUPFAM" id="SSF50978">
    <property type="entry name" value="WD40 repeat-like"/>
    <property type="match status" value="2"/>
</dbReference>
<evidence type="ECO:0000256" key="2">
    <source>
        <dbReference type="ARBA" id="ARBA00004496"/>
    </source>
</evidence>